<feature type="domain" description="Peptidase S8/S53" evidence="6">
    <location>
        <begin position="39"/>
        <end position="442"/>
    </location>
</feature>
<evidence type="ECO:0000256" key="3">
    <source>
        <dbReference type="ARBA" id="ARBA00022801"/>
    </source>
</evidence>
<dbReference type="InterPro" id="IPR000209">
    <property type="entry name" value="Peptidase_S8/S53_dom"/>
</dbReference>
<dbReference type="PRINTS" id="PR00723">
    <property type="entry name" value="SUBTILISIN"/>
</dbReference>
<dbReference type="InterPro" id="IPR015500">
    <property type="entry name" value="Peptidase_S8_subtilisin-rel"/>
</dbReference>
<dbReference type="Gene3D" id="2.20.25.690">
    <property type="match status" value="1"/>
</dbReference>
<evidence type="ECO:0000256" key="4">
    <source>
        <dbReference type="ARBA" id="ARBA00022825"/>
    </source>
</evidence>
<keyword evidence="7" id="KW-1185">Reference proteome</keyword>
<dbReference type="GO" id="GO:0005829">
    <property type="term" value="C:cytosol"/>
    <property type="evidence" value="ECO:0007669"/>
    <property type="project" value="TreeGrafter"/>
</dbReference>
<protein>
    <submittedName>
        <fullName evidence="8">Peptidase S8/S53 domain-containing protein</fullName>
    </submittedName>
</protein>
<dbReference type="PANTHER" id="PTHR43806">
    <property type="entry name" value="PEPTIDASE S8"/>
    <property type="match status" value="1"/>
</dbReference>
<dbReference type="GO" id="GO:0008240">
    <property type="term" value="F:tripeptidyl-peptidase activity"/>
    <property type="evidence" value="ECO:0007669"/>
    <property type="project" value="TreeGrafter"/>
</dbReference>
<dbReference type="AlphaFoldDB" id="A0A914QJ58"/>
<keyword evidence="4" id="KW-0720">Serine protease</keyword>
<organism evidence="7 8">
    <name type="scientific">Panagrolaimus davidi</name>
    <dbReference type="NCBI Taxonomy" id="227884"/>
    <lineage>
        <taxon>Eukaryota</taxon>
        <taxon>Metazoa</taxon>
        <taxon>Ecdysozoa</taxon>
        <taxon>Nematoda</taxon>
        <taxon>Chromadorea</taxon>
        <taxon>Rhabditida</taxon>
        <taxon>Tylenchina</taxon>
        <taxon>Panagrolaimomorpha</taxon>
        <taxon>Panagrolaimoidea</taxon>
        <taxon>Panagrolaimidae</taxon>
        <taxon>Panagrolaimus</taxon>
    </lineage>
</organism>
<evidence type="ECO:0000313" key="7">
    <source>
        <dbReference type="Proteomes" id="UP000887578"/>
    </source>
</evidence>
<name>A0A914QJ58_9BILA</name>
<keyword evidence="3" id="KW-0378">Hydrolase</keyword>
<dbReference type="SUPFAM" id="SSF52743">
    <property type="entry name" value="Subtilisin-like"/>
    <property type="match status" value="1"/>
</dbReference>
<dbReference type="Gene3D" id="3.40.50.200">
    <property type="entry name" value="Peptidase S8/S53 domain"/>
    <property type="match status" value="1"/>
</dbReference>
<evidence type="ECO:0000256" key="5">
    <source>
        <dbReference type="PROSITE-ProRule" id="PRU01240"/>
    </source>
</evidence>
<evidence type="ECO:0000256" key="1">
    <source>
        <dbReference type="ARBA" id="ARBA00011073"/>
    </source>
</evidence>
<dbReference type="GO" id="GO:0004252">
    <property type="term" value="F:serine-type endopeptidase activity"/>
    <property type="evidence" value="ECO:0007669"/>
    <property type="project" value="InterPro"/>
</dbReference>
<accession>A0A914QJ58</accession>
<keyword evidence="2" id="KW-0645">Protease</keyword>
<evidence type="ECO:0000259" key="6">
    <source>
        <dbReference type="Pfam" id="PF00082"/>
    </source>
</evidence>
<dbReference type="WBParaSite" id="PDA_v2.g3218.t1">
    <property type="protein sequence ID" value="PDA_v2.g3218.t1"/>
    <property type="gene ID" value="PDA_v2.g3218"/>
</dbReference>
<evidence type="ECO:0000256" key="2">
    <source>
        <dbReference type="ARBA" id="ARBA00022670"/>
    </source>
</evidence>
<comment type="similarity">
    <text evidence="1 5">Belongs to the peptidase S8 family.</text>
</comment>
<comment type="caution">
    <text evidence="5">Lacks conserved residue(s) required for the propagation of feature annotation.</text>
</comment>
<evidence type="ECO:0000313" key="8">
    <source>
        <dbReference type="WBParaSite" id="PDA_v2.g3218.t1"/>
    </source>
</evidence>
<dbReference type="GO" id="GO:0006508">
    <property type="term" value="P:proteolysis"/>
    <property type="evidence" value="ECO:0007669"/>
    <property type="project" value="UniProtKB-KW"/>
</dbReference>
<reference evidence="8" key="1">
    <citation type="submission" date="2022-11" db="UniProtKB">
        <authorList>
            <consortium name="WormBaseParasite"/>
        </authorList>
    </citation>
    <scope>IDENTIFICATION</scope>
</reference>
<dbReference type="Proteomes" id="UP000887578">
    <property type="component" value="Unplaced"/>
</dbReference>
<proteinExistence type="inferred from homology"/>
<dbReference type="Pfam" id="PF00082">
    <property type="entry name" value="Peptidase_S8"/>
    <property type="match status" value="1"/>
</dbReference>
<dbReference type="InterPro" id="IPR036852">
    <property type="entry name" value="Peptidase_S8/S53_dom_sf"/>
</dbReference>
<dbReference type="PANTHER" id="PTHR43806:SF14">
    <property type="entry name" value="TRIPEPTIDYL-PEPTIDASE 2"/>
    <property type="match status" value="1"/>
</dbReference>
<dbReference type="InterPro" id="IPR050131">
    <property type="entry name" value="Peptidase_S8_subtilisin-like"/>
</dbReference>
<dbReference type="PROSITE" id="PS51892">
    <property type="entry name" value="SUBTILASE"/>
    <property type="match status" value="1"/>
</dbReference>
<sequence>MLYLKSKAYVYNLFSAKPYIPKYATQQSVFLSKYPEFDGRGTKIAIIDSGIDVSLEGLQKTSEGHTKIIDCFDFTGVGDVDTSTIKEMDSKNFLIGLNGKKFKIPKNWKNPSRKWHLGFKDFYKQTVSKSSEKLPKIDCIVWFNGEKWCACIETYKKDLEKAKILTNFCDEHVYGILDFKGNEIVYCISVKNDGNLLKIFTRYLDDGSNIALIAAAHFPDNPKQDGLAPGAQIISMNVLDPGIKNSVLLDHVHKALEKCIEMKVDIIIYSLSSFCGNEGIEKLILEMFNKHNILILKSVSNEGPFYGSVQTNDQNIESSIFTIGAVLTSEAQKIAYHIRTNKANPHPPVIYNFSSRGPGANENRGLDFVAPATMIRKISKISFYNSFHGTNFASSNAAGAIACLISALKSKSIQYSPDSIKFALFKTAFLPKNENIFEFGHGIIQINKAFDYFCENMINFKNIPKWMPKAGGMYFGDRNKIIMEHDFKISDFINIETKDTTKWKLQVSKNAEKFMTISEIDENNKSFTVKVDTNKLEAGNFNSGEIMILHPTIGSIYNIPVNIVHPIVIKESQNCHIKKEAILTFEKPYRIRFFLESAKICDIKISAPKSIITDLWIKYGFPNSMTLDDANNTKQRLIFNQKNPNKTISVKIKEMELFDIYFYQKIRGVFSCATFKFEFNFKNDLQNEKADEKTILIQ</sequence>